<keyword evidence="3" id="KW-1185">Reference proteome</keyword>
<feature type="transmembrane region" description="Helical" evidence="1">
    <location>
        <begin position="43"/>
        <end position="61"/>
    </location>
</feature>
<organism evidence="2 3">
    <name type="scientific">Vigna unguiculata</name>
    <name type="common">Cowpea</name>
    <dbReference type="NCBI Taxonomy" id="3917"/>
    <lineage>
        <taxon>Eukaryota</taxon>
        <taxon>Viridiplantae</taxon>
        <taxon>Streptophyta</taxon>
        <taxon>Embryophyta</taxon>
        <taxon>Tracheophyta</taxon>
        <taxon>Spermatophyta</taxon>
        <taxon>Magnoliopsida</taxon>
        <taxon>eudicotyledons</taxon>
        <taxon>Gunneridae</taxon>
        <taxon>Pentapetalae</taxon>
        <taxon>rosids</taxon>
        <taxon>fabids</taxon>
        <taxon>Fabales</taxon>
        <taxon>Fabaceae</taxon>
        <taxon>Papilionoideae</taxon>
        <taxon>50 kb inversion clade</taxon>
        <taxon>NPAAA clade</taxon>
        <taxon>indigoferoid/millettioid clade</taxon>
        <taxon>Phaseoleae</taxon>
        <taxon>Vigna</taxon>
    </lineage>
</organism>
<gene>
    <name evidence="2" type="ORF">DEO72_LG10g3194</name>
</gene>
<sequence length="121" mass="13857">MNVVRNLFKELSNNLYNFSTLLFALVAARNHDMFIKHHREMMVLLWTSVLYSFLMIVGSILQTHNTTLLPIITCSMFMVGGVASFLVLSFFSLVVAIITLVFWVVIFTLVVYTYVVPQRSS</sequence>
<accession>A0A4D6NIJ5</accession>
<dbReference type="AlphaFoldDB" id="A0A4D6NIJ5"/>
<keyword evidence="1" id="KW-1133">Transmembrane helix</keyword>
<evidence type="ECO:0000313" key="3">
    <source>
        <dbReference type="Proteomes" id="UP000501690"/>
    </source>
</evidence>
<protein>
    <submittedName>
        <fullName evidence="2">Uncharacterized protein</fullName>
    </submittedName>
</protein>
<evidence type="ECO:0000256" key="1">
    <source>
        <dbReference type="SAM" id="Phobius"/>
    </source>
</evidence>
<proteinExistence type="predicted"/>
<dbReference type="Proteomes" id="UP000501690">
    <property type="component" value="Linkage Group LG10"/>
</dbReference>
<keyword evidence="1" id="KW-0472">Membrane</keyword>
<feature type="transmembrane region" description="Helical" evidence="1">
    <location>
        <begin position="67"/>
        <end position="88"/>
    </location>
</feature>
<keyword evidence="1" id="KW-0812">Transmembrane</keyword>
<feature type="transmembrane region" description="Helical" evidence="1">
    <location>
        <begin position="93"/>
        <end position="115"/>
    </location>
</feature>
<reference evidence="2 3" key="1">
    <citation type="submission" date="2019-04" db="EMBL/GenBank/DDBJ databases">
        <title>An improved genome assembly and genetic linkage map for asparagus bean, Vigna unguiculata ssp. sesquipedialis.</title>
        <authorList>
            <person name="Xia Q."/>
            <person name="Zhang R."/>
            <person name="Dong Y."/>
        </authorList>
    </citation>
    <scope>NUCLEOTIDE SEQUENCE [LARGE SCALE GENOMIC DNA]</scope>
    <source>
        <tissue evidence="2">Leaf</tissue>
    </source>
</reference>
<feature type="transmembrane region" description="Helical" evidence="1">
    <location>
        <begin position="15"/>
        <end position="31"/>
    </location>
</feature>
<dbReference type="EMBL" id="CP039354">
    <property type="protein sequence ID" value="QCE11955.1"/>
    <property type="molecule type" value="Genomic_DNA"/>
</dbReference>
<evidence type="ECO:0000313" key="2">
    <source>
        <dbReference type="EMBL" id="QCE11955.1"/>
    </source>
</evidence>
<name>A0A4D6NIJ5_VIGUN</name>